<protein>
    <recommendedName>
        <fullName evidence="1">TIR domain-containing protein</fullName>
    </recommendedName>
</protein>
<dbReference type="EMBL" id="LAZR01031821">
    <property type="protein sequence ID" value="KKL52637.1"/>
    <property type="molecule type" value="Genomic_DNA"/>
</dbReference>
<organism evidence="2">
    <name type="scientific">marine sediment metagenome</name>
    <dbReference type="NCBI Taxonomy" id="412755"/>
    <lineage>
        <taxon>unclassified sequences</taxon>
        <taxon>metagenomes</taxon>
        <taxon>ecological metagenomes</taxon>
    </lineage>
</organism>
<dbReference type="InterPro" id="IPR000157">
    <property type="entry name" value="TIR_dom"/>
</dbReference>
<dbReference type="SMART" id="SM00255">
    <property type="entry name" value="TIR"/>
    <property type="match status" value="1"/>
</dbReference>
<reference evidence="2" key="1">
    <citation type="journal article" date="2015" name="Nature">
        <title>Complex archaea that bridge the gap between prokaryotes and eukaryotes.</title>
        <authorList>
            <person name="Spang A."/>
            <person name="Saw J.H."/>
            <person name="Jorgensen S.L."/>
            <person name="Zaremba-Niedzwiedzka K."/>
            <person name="Martijn J."/>
            <person name="Lind A.E."/>
            <person name="van Eijk R."/>
            <person name="Schleper C."/>
            <person name="Guy L."/>
            <person name="Ettema T.J."/>
        </authorList>
    </citation>
    <scope>NUCLEOTIDE SEQUENCE</scope>
</reference>
<gene>
    <name evidence="2" type="ORF">LCGC14_2283470</name>
</gene>
<feature type="domain" description="TIR" evidence="1">
    <location>
        <begin position="323"/>
        <end position="452"/>
    </location>
</feature>
<sequence>MMTKGLVLMKWSPKSGYEVLTIFPDDLKISERTLMQIYSAHEYTGELGIIAIRVGPLNIVSYYTGREKPLYIILLLNLDEDPDLYEGGLADISRVILENYEDYGYPHIVPSLFHYLFQRLSLYPHMNEEQILAFSYLDTVNNLIINRLREERILPKSEINIWLKDVYRKAFFDVDAILKELIKKEIVSVGGKPLEKVSLINDIFMTRQSPKTLIKKNTKYEFSSENLQEYDIVENFFQTYQPSEDDNLKILKQVTTDPDAYEILKILRTSIVTRNDLEKLGVYDIDDGLSKLWRNKILHVIEDIKGIEYYVLQSDFIVKKSPVMFNIFISYSTKDTDYFNIPKIAEKLEEYSEIENALYWTKERGMNNFEYMENVLNTSKVFVPFCSKNASKSKAVKNEWMAAFELKQLDRLKIVPVYEKQKYLPSLLRPFLNVAFDSRNFEKFIQNLYKEIMRDIESL</sequence>
<dbReference type="PROSITE" id="PS50104">
    <property type="entry name" value="TIR"/>
    <property type="match status" value="1"/>
</dbReference>
<evidence type="ECO:0000313" key="2">
    <source>
        <dbReference type="EMBL" id="KKL52637.1"/>
    </source>
</evidence>
<comment type="caution">
    <text evidence="2">The sequence shown here is derived from an EMBL/GenBank/DDBJ whole genome shotgun (WGS) entry which is preliminary data.</text>
</comment>
<name>A0A0F9FNL5_9ZZZZ</name>
<dbReference type="Gene3D" id="3.40.50.10140">
    <property type="entry name" value="Toll/interleukin-1 receptor homology (TIR) domain"/>
    <property type="match status" value="1"/>
</dbReference>
<accession>A0A0F9FNL5</accession>
<dbReference type="GO" id="GO:0007165">
    <property type="term" value="P:signal transduction"/>
    <property type="evidence" value="ECO:0007669"/>
    <property type="project" value="InterPro"/>
</dbReference>
<dbReference type="AlphaFoldDB" id="A0A0F9FNL5"/>
<dbReference type="Pfam" id="PF13676">
    <property type="entry name" value="TIR_2"/>
    <property type="match status" value="1"/>
</dbReference>
<dbReference type="SUPFAM" id="SSF52200">
    <property type="entry name" value="Toll/Interleukin receptor TIR domain"/>
    <property type="match status" value="1"/>
</dbReference>
<dbReference type="InterPro" id="IPR035897">
    <property type="entry name" value="Toll_tir_struct_dom_sf"/>
</dbReference>
<proteinExistence type="predicted"/>
<evidence type="ECO:0000259" key="1">
    <source>
        <dbReference type="PROSITE" id="PS50104"/>
    </source>
</evidence>